<proteinExistence type="evidence at transcript level"/>
<dbReference type="GO" id="GO:0015501">
    <property type="term" value="F:glutamate:sodium symporter activity"/>
    <property type="evidence" value="ECO:0007669"/>
    <property type="project" value="TreeGrafter"/>
</dbReference>
<feature type="transmembrane region" description="Helical" evidence="7">
    <location>
        <begin position="205"/>
        <end position="224"/>
    </location>
</feature>
<sequence length="560" mass="60972">MVLVFVTAFSGFASAFAAERMSECCIWLKKNLLLALTITFAFVGGGFGFYLRSMKPSIATVEIINLPGELFMRMLQMTMLPLITSSIITGLATLDPKTSRRVFTLSFVYYAVTTFIAVIVGIILVLSIAPGKRVVWYDQNNGKNVPNNLSPFTAQDAFFDLLRNVFPENLAQACIEQYQTVYKREDINGTLEGPLRKTSTYTNRMNVIGIIAMSVTCGIILGKMREKGESLVNILIAVDQVTMNIISLIMWYSPIGIASLIIGKLVEVADVRETLSALGFYMITVLSGLFIQMFVIQPLIYMLLTRKNPLTFMKGLLQVWMTAFVTSSSAATLPVTIECCEQNLNIDKRIARFVLPVGATINMNGTALYEAVSAVFIAQLTVGYKLTVLKVIIISVTATIASVGAAAVPSAGVVTMVIVLSAVGLDTTHIAMILAIDWLLDRVRTSVNVIGDAFGAGIVDYYCRESLNMADSIAQRETSRLVTKSLADNTNPPSKTSEDGGLGTSVAVGQKSDTMQNSLSESREREEMAQRNEPAQTRPTSDSGAVLEMSGKGSKRTEEE</sequence>
<dbReference type="InterPro" id="IPR050746">
    <property type="entry name" value="DAACS"/>
</dbReference>
<evidence type="ECO:0000256" key="3">
    <source>
        <dbReference type="ARBA" id="ARBA00022448"/>
    </source>
</evidence>
<dbReference type="GO" id="GO:0005886">
    <property type="term" value="C:plasma membrane"/>
    <property type="evidence" value="ECO:0007669"/>
    <property type="project" value="TreeGrafter"/>
</dbReference>
<reference evidence="10" key="1">
    <citation type="journal article" date="2011" name="Genome Res.">
        <title>Deep small RNA sequencing from the nematode Ascaris reveals conservation, functional diversification, and novel developmental profiles.</title>
        <authorList>
            <person name="Wang J."/>
            <person name="Czech B."/>
            <person name="Crunk A."/>
            <person name="Wallace A."/>
            <person name="Mitreva M."/>
            <person name="Hannon G.J."/>
            <person name="Davis R.E."/>
        </authorList>
    </citation>
    <scope>NUCLEOTIDE SEQUENCE</scope>
</reference>
<feature type="compositionally biased region" description="Polar residues" evidence="8">
    <location>
        <begin position="533"/>
        <end position="543"/>
    </location>
</feature>
<evidence type="ECO:0000313" key="10">
    <source>
        <dbReference type="EMBL" id="ADY42301.1"/>
    </source>
</evidence>
<feature type="compositionally biased region" description="Polar residues" evidence="8">
    <location>
        <begin position="511"/>
        <end position="520"/>
    </location>
</feature>
<name>F1KWP7_ASCSU</name>
<keyword evidence="3 7" id="KW-0813">Transport</keyword>
<dbReference type="Pfam" id="PF00375">
    <property type="entry name" value="SDF"/>
    <property type="match status" value="1"/>
</dbReference>
<dbReference type="InterPro" id="IPR036458">
    <property type="entry name" value="Na:dicarbo_symporter_sf"/>
</dbReference>
<dbReference type="GO" id="GO:0005313">
    <property type="term" value="F:L-glutamate transmembrane transporter activity"/>
    <property type="evidence" value="ECO:0007669"/>
    <property type="project" value="TreeGrafter"/>
</dbReference>
<keyword evidence="6 7" id="KW-0472">Membrane</keyword>
<feature type="transmembrane region" description="Helical" evidence="7">
    <location>
        <begin position="414"/>
        <end position="436"/>
    </location>
</feature>
<feature type="transmembrane region" description="Helical" evidence="7">
    <location>
        <begin position="388"/>
        <end position="408"/>
    </location>
</feature>
<dbReference type="PANTHER" id="PTHR11958">
    <property type="entry name" value="SODIUM/DICARBOXYLATE SYMPORTER-RELATED"/>
    <property type="match status" value="1"/>
</dbReference>
<protein>
    <recommendedName>
        <fullName evidence="7">Amino acid transporter</fullName>
    </recommendedName>
</protein>
<dbReference type="SUPFAM" id="SSF118215">
    <property type="entry name" value="Proton glutamate symport protein"/>
    <property type="match status" value="1"/>
</dbReference>
<dbReference type="PANTHER" id="PTHR11958:SF99">
    <property type="entry name" value="SODIUM-DEPENDENT EXCITATORY AMINO ACID TRANSPORTER GLT-6-RELATED"/>
    <property type="match status" value="1"/>
</dbReference>
<organism evidence="10">
    <name type="scientific">Ascaris suum</name>
    <name type="common">Pig roundworm</name>
    <name type="synonym">Ascaris lumbricoides</name>
    <dbReference type="NCBI Taxonomy" id="6253"/>
    <lineage>
        <taxon>Eukaryota</taxon>
        <taxon>Metazoa</taxon>
        <taxon>Ecdysozoa</taxon>
        <taxon>Nematoda</taxon>
        <taxon>Chromadorea</taxon>
        <taxon>Rhabditida</taxon>
        <taxon>Spirurina</taxon>
        <taxon>Ascaridomorpha</taxon>
        <taxon>Ascaridoidea</taxon>
        <taxon>Ascarididae</taxon>
        <taxon>Ascaris</taxon>
    </lineage>
</organism>
<feature type="transmembrane region" description="Helical" evidence="7">
    <location>
        <begin position="278"/>
        <end position="304"/>
    </location>
</feature>
<keyword evidence="7" id="KW-0769">Symport</keyword>
<evidence type="ECO:0000256" key="5">
    <source>
        <dbReference type="ARBA" id="ARBA00022989"/>
    </source>
</evidence>
<keyword evidence="5 7" id="KW-1133">Transmembrane helix</keyword>
<feature type="compositionally biased region" description="Polar residues" evidence="8">
    <location>
        <begin position="484"/>
        <end position="495"/>
    </location>
</feature>
<feature type="signal peptide" evidence="9">
    <location>
        <begin position="1"/>
        <end position="17"/>
    </location>
</feature>
<dbReference type="Gene3D" id="1.10.3860.10">
    <property type="entry name" value="Sodium:dicarboxylate symporter"/>
    <property type="match status" value="1"/>
</dbReference>
<evidence type="ECO:0000256" key="4">
    <source>
        <dbReference type="ARBA" id="ARBA00022692"/>
    </source>
</evidence>
<keyword evidence="9" id="KW-0732">Signal</keyword>
<evidence type="ECO:0000256" key="6">
    <source>
        <dbReference type="ARBA" id="ARBA00023136"/>
    </source>
</evidence>
<feature type="transmembrane region" description="Helical" evidence="7">
    <location>
        <begin position="33"/>
        <end position="51"/>
    </location>
</feature>
<feature type="transmembrane region" description="Helical" evidence="7">
    <location>
        <begin position="245"/>
        <end position="266"/>
    </location>
</feature>
<comment type="similarity">
    <text evidence="2 7">Belongs to the dicarboxylate/amino acid:cation symporter (DAACS) (TC 2.A.23) family.</text>
</comment>
<dbReference type="PRINTS" id="PR00173">
    <property type="entry name" value="EDTRNSPORT"/>
</dbReference>
<dbReference type="InterPro" id="IPR001991">
    <property type="entry name" value="Na-dicarboxylate_symporter"/>
</dbReference>
<keyword evidence="4 7" id="KW-0812">Transmembrane</keyword>
<feature type="transmembrane region" description="Helical" evidence="7">
    <location>
        <begin position="107"/>
        <end position="129"/>
    </location>
</feature>
<feature type="region of interest" description="Disordered" evidence="8">
    <location>
        <begin position="484"/>
        <end position="560"/>
    </location>
</feature>
<dbReference type="EMBL" id="JI167144">
    <property type="protein sequence ID" value="ADY42301.1"/>
    <property type="molecule type" value="mRNA"/>
</dbReference>
<evidence type="ECO:0000256" key="9">
    <source>
        <dbReference type="SAM" id="SignalP"/>
    </source>
</evidence>
<comment type="subcellular location">
    <subcellularLocation>
        <location evidence="1 7">Membrane</location>
        <topology evidence="1 7">Multi-pass membrane protein</topology>
    </subcellularLocation>
</comment>
<accession>F1KWP7</accession>
<evidence type="ECO:0000256" key="8">
    <source>
        <dbReference type="SAM" id="MobiDB-lite"/>
    </source>
</evidence>
<evidence type="ECO:0000256" key="1">
    <source>
        <dbReference type="ARBA" id="ARBA00004141"/>
    </source>
</evidence>
<evidence type="ECO:0000256" key="2">
    <source>
        <dbReference type="ARBA" id="ARBA00006148"/>
    </source>
</evidence>
<dbReference type="AlphaFoldDB" id="F1KWP7"/>
<dbReference type="GO" id="GO:0015175">
    <property type="term" value="F:neutral L-amino acid transmembrane transporter activity"/>
    <property type="evidence" value="ECO:0007669"/>
    <property type="project" value="TreeGrafter"/>
</dbReference>
<feature type="chain" id="PRO_5003268156" description="Amino acid transporter" evidence="9">
    <location>
        <begin position="18"/>
        <end position="560"/>
    </location>
</feature>
<feature type="compositionally biased region" description="Basic and acidic residues" evidence="8">
    <location>
        <begin position="521"/>
        <end position="530"/>
    </location>
</feature>
<evidence type="ECO:0000256" key="7">
    <source>
        <dbReference type="RuleBase" id="RU361216"/>
    </source>
</evidence>